<evidence type="ECO:0000256" key="2">
    <source>
        <dbReference type="ARBA" id="ARBA00007617"/>
    </source>
</evidence>
<dbReference type="GO" id="GO:0043162">
    <property type="term" value="P:ubiquitin-dependent protein catabolic process via the multivesicular body sorting pathway"/>
    <property type="evidence" value="ECO:0007669"/>
    <property type="project" value="TreeGrafter"/>
</dbReference>
<name>A0A0C9QWN4_9CONI</name>
<evidence type="ECO:0000256" key="3">
    <source>
        <dbReference type="ARBA" id="ARBA00022448"/>
    </source>
</evidence>
<feature type="coiled-coil region" evidence="7">
    <location>
        <begin position="160"/>
        <end position="206"/>
    </location>
</feature>
<dbReference type="PANTHER" id="PTHR13678">
    <property type="entry name" value="VACUOLAR PROTEIN SORTING-ASSOCIATED PROTEIN 37"/>
    <property type="match status" value="1"/>
</dbReference>
<dbReference type="SUPFAM" id="SSF140111">
    <property type="entry name" value="Endosomal sorting complex assembly domain"/>
    <property type="match status" value="1"/>
</dbReference>
<sequence>MFKPSWGVQHPTELSFPNIPAQSCYPPPMLTPFTDTGCSPLPNNLVPAGFYPFQRASSVTETSLAAHFQSPSFSAPSPETVGTTIYSLLRNKSVDELRTIFTDKEAYNKVLHSIGEVKHLNSLRDDLCMKTVQLARKNLEKASQIAELRNQCAIIRTTELAVAQEKIDELEQQEQELASLSPVALLEKLRNAANITEEESENLYNLFMSGEIELSDFIQKHRKLRTLYHTRTLLRLAATASMTSS</sequence>
<feature type="domain" description="VPS37 C-terminal" evidence="8">
    <location>
        <begin position="164"/>
        <end position="245"/>
    </location>
</feature>
<evidence type="ECO:0000256" key="7">
    <source>
        <dbReference type="SAM" id="Coils"/>
    </source>
</evidence>
<keyword evidence="7" id="KW-0175">Coiled coil</keyword>
<evidence type="ECO:0000313" key="9">
    <source>
        <dbReference type="EMBL" id="JAG89145.1"/>
    </source>
</evidence>
<evidence type="ECO:0000256" key="4">
    <source>
        <dbReference type="ARBA" id="ARBA00022753"/>
    </source>
</evidence>
<keyword evidence="5 6" id="KW-0653">Protein transport</keyword>
<dbReference type="InterPro" id="IPR037202">
    <property type="entry name" value="ESCRT_assembly_dom"/>
</dbReference>
<accession>A0A0C9QWN4</accession>
<dbReference type="InterPro" id="IPR009851">
    <property type="entry name" value="Mod_r"/>
</dbReference>
<keyword evidence="3 6" id="KW-0813">Transport</keyword>
<evidence type="ECO:0000259" key="8">
    <source>
        <dbReference type="PROSITE" id="PS51314"/>
    </source>
</evidence>
<reference evidence="9" key="1">
    <citation type="submission" date="2015-02" db="EMBL/GenBank/DDBJ databases">
        <title>A transcriptome of Wollemia nobilis - a relic of Gondwana.</title>
        <authorList>
            <person name="Chia J.Y."/>
            <person name="Leong Y.S."/>
            <person name="Abdul Karim S."/>
            <person name="Wan Azmi N."/>
            <person name="Hercus R."/>
            <person name="Croft L."/>
        </authorList>
    </citation>
    <scope>NUCLEOTIDE SEQUENCE</scope>
    <source>
        <strain evidence="9">MaeBrown</strain>
        <tissue evidence="9">Leaf</tissue>
    </source>
</reference>
<evidence type="ECO:0000256" key="1">
    <source>
        <dbReference type="ARBA" id="ARBA00004177"/>
    </source>
</evidence>
<keyword evidence="4" id="KW-0967">Endosome</keyword>
<dbReference type="GO" id="GO:0006623">
    <property type="term" value="P:protein targeting to vacuole"/>
    <property type="evidence" value="ECO:0007669"/>
    <property type="project" value="TreeGrafter"/>
</dbReference>
<comment type="similarity">
    <text evidence="2">Belongs to the VPS37 family.</text>
</comment>
<dbReference type="Gene3D" id="1.10.287.660">
    <property type="entry name" value="Helix hairpin bin"/>
    <property type="match status" value="1"/>
</dbReference>
<dbReference type="EMBL" id="GCHU01003673">
    <property type="protein sequence ID" value="JAG89145.1"/>
    <property type="molecule type" value="Transcribed_RNA"/>
</dbReference>
<dbReference type="PROSITE" id="PS51314">
    <property type="entry name" value="VPS37_C"/>
    <property type="match status" value="1"/>
</dbReference>
<evidence type="ECO:0000256" key="6">
    <source>
        <dbReference type="PROSITE-ProRule" id="PRU00646"/>
    </source>
</evidence>
<dbReference type="GO" id="GO:0006612">
    <property type="term" value="P:protein targeting to membrane"/>
    <property type="evidence" value="ECO:0007669"/>
    <property type="project" value="TreeGrafter"/>
</dbReference>
<organism evidence="9">
    <name type="scientific">Wollemia nobilis</name>
    <dbReference type="NCBI Taxonomy" id="56998"/>
    <lineage>
        <taxon>Eukaryota</taxon>
        <taxon>Viridiplantae</taxon>
        <taxon>Streptophyta</taxon>
        <taxon>Embryophyta</taxon>
        <taxon>Tracheophyta</taxon>
        <taxon>Spermatophyta</taxon>
        <taxon>Pinopsida</taxon>
        <taxon>Pinidae</taxon>
        <taxon>Conifers II</taxon>
        <taxon>Araucariales</taxon>
        <taxon>Araucariaceae</taxon>
        <taxon>Wollemia</taxon>
    </lineage>
</organism>
<dbReference type="InterPro" id="IPR029012">
    <property type="entry name" value="Helix_hairpin_bin_sf"/>
</dbReference>
<protein>
    <submittedName>
        <fullName evidence="9">TSA: Wollemia nobilis Ref_Wollemi_Transcript_3703_783 transcribed RNA sequence</fullName>
    </submittedName>
</protein>
<dbReference type="GO" id="GO:0000813">
    <property type="term" value="C:ESCRT I complex"/>
    <property type="evidence" value="ECO:0007669"/>
    <property type="project" value="UniProtKB-ARBA"/>
</dbReference>
<dbReference type="AlphaFoldDB" id="A0A0C9QWN4"/>
<proteinExistence type="inferred from homology"/>
<comment type="subcellular location">
    <subcellularLocation>
        <location evidence="1">Endosome</location>
    </subcellularLocation>
</comment>
<dbReference type="PANTHER" id="PTHR13678:SF2">
    <property type="entry name" value="VACUOLAR PROTEIN SORTING-ASSOCIATED PROTEIN 37A"/>
    <property type="match status" value="1"/>
</dbReference>
<dbReference type="Pfam" id="PF07200">
    <property type="entry name" value="Mod_r"/>
    <property type="match status" value="1"/>
</dbReference>
<evidence type="ECO:0000256" key="5">
    <source>
        <dbReference type="ARBA" id="ARBA00022927"/>
    </source>
</evidence>